<evidence type="ECO:0000256" key="8">
    <source>
        <dbReference type="ARBA" id="ARBA00023242"/>
    </source>
</evidence>
<evidence type="ECO:0000256" key="9">
    <source>
        <dbReference type="ARBA" id="ARBA00023329"/>
    </source>
</evidence>
<evidence type="ECO:0000256" key="1">
    <source>
        <dbReference type="ARBA" id="ARBA00004419"/>
    </source>
</evidence>
<dbReference type="GO" id="GO:0005776">
    <property type="term" value="C:autophagosome"/>
    <property type="evidence" value="ECO:0007669"/>
    <property type="project" value="UniProtKB-SubCell"/>
</dbReference>
<dbReference type="OrthoDB" id="10041339at2759"/>
<dbReference type="AlphaFoldDB" id="A0A3M7PB94"/>
<feature type="compositionally biased region" description="Basic and acidic residues" evidence="11">
    <location>
        <begin position="156"/>
        <end position="168"/>
    </location>
</feature>
<evidence type="ECO:0000256" key="10">
    <source>
        <dbReference type="ARBA" id="ARBA00034306"/>
    </source>
</evidence>
<dbReference type="PANTHER" id="PTHR31671">
    <property type="entry name" value="DIABETES AND OBESITY REGULATED, ISOFORM G"/>
    <property type="match status" value="1"/>
</dbReference>
<keyword evidence="7" id="KW-0804">Transcription</keyword>
<proteinExistence type="predicted"/>
<reference evidence="12 13" key="1">
    <citation type="journal article" date="2018" name="Sci. Rep.">
        <title>Genomic signatures of local adaptation to the degree of environmental predictability in rotifers.</title>
        <authorList>
            <person name="Franch-Gras L."/>
            <person name="Hahn C."/>
            <person name="Garcia-Roger E.M."/>
            <person name="Carmona M.J."/>
            <person name="Serra M."/>
            <person name="Gomez A."/>
        </authorList>
    </citation>
    <scope>NUCLEOTIDE SEQUENCE [LARGE SCALE GENOMIC DNA]</scope>
    <source>
        <strain evidence="12">HYR1</strain>
    </source>
</reference>
<evidence type="ECO:0000256" key="11">
    <source>
        <dbReference type="SAM" id="MobiDB-lite"/>
    </source>
</evidence>
<dbReference type="GO" id="GO:0000045">
    <property type="term" value="P:autophagosome assembly"/>
    <property type="evidence" value="ECO:0007669"/>
    <property type="project" value="TreeGrafter"/>
</dbReference>
<evidence type="ECO:0000256" key="2">
    <source>
        <dbReference type="ARBA" id="ARBA00004514"/>
    </source>
</evidence>
<evidence type="ECO:0000256" key="7">
    <source>
        <dbReference type="ARBA" id="ARBA00023163"/>
    </source>
</evidence>
<dbReference type="InterPro" id="IPR029431">
    <property type="entry name" value="TP53INP"/>
</dbReference>
<comment type="subcellular location">
    <subcellularLocation>
        <location evidence="2">Cytoplasm</location>
        <location evidence="2">Cytosol</location>
    </subcellularLocation>
    <subcellularLocation>
        <location evidence="1">Cytoplasmic vesicle</location>
        <location evidence="1">Autophagosome</location>
    </subcellularLocation>
    <subcellularLocation>
        <location evidence="10">Nucleus</location>
        <location evidence="10">Nuclear body</location>
    </subcellularLocation>
</comment>
<keyword evidence="6" id="KW-0010">Activator</keyword>
<dbReference type="PANTHER" id="PTHR31671:SF3">
    <property type="entry name" value="DIABETES AND OBESITY REGULATED, ISOFORM G"/>
    <property type="match status" value="1"/>
</dbReference>
<dbReference type="GO" id="GO:0031410">
    <property type="term" value="C:cytoplasmic vesicle"/>
    <property type="evidence" value="ECO:0007669"/>
    <property type="project" value="UniProtKB-KW"/>
</dbReference>
<protein>
    <submittedName>
        <fullName evidence="12">Tumor p53-inducible nuclear 2 isoform X1</fullName>
    </submittedName>
</protein>
<dbReference type="EMBL" id="REGN01012313">
    <property type="protein sequence ID" value="RMZ96040.1"/>
    <property type="molecule type" value="Genomic_DNA"/>
</dbReference>
<keyword evidence="4" id="KW-0072">Autophagy</keyword>
<evidence type="ECO:0000256" key="3">
    <source>
        <dbReference type="ARBA" id="ARBA00022490"/>
    </source>
</evidence>
<evidence type="ECO:0000256" key="5">
    <source>
        <dbReference type="ARBA" id="ARBA00023015"/>
    </source>
</evidence>
<dbReference type="Pfam" id="PF14839">
    <property type="entry name" value="DOR"/>
    <property type="match status" value="1"/>
</dbReference>
<keyword evidence="13" id="KW-1185">Reference proteome</keyword>
<gene>
    <name evidence="12" type="ORF">BpHYR1_029381</name>
</gene>
<keyword evidence="9" id="KW-0968">Cytoplasmic vesicle</keyword>
<sequence>MFNLLGSLLFGNRSAERSHTQTNDVNTQEDWDIVDRSEEADKLKAEPVVYGPEPAPGELERAEDDNDVILGSFFERNEHSTDDQERYKARTYDDDEMPEVRSKDWLITPLPCLTSITASQRSVTENSELENLLIEHPSMSVFVTATSTSIIESIDSPEKSGCEKRKGGDSANSTLRRKGKKSKKSSALCNKENVRVLLFSDAKKGSAQAKKVESAALNGKQMTRCNKSSAFKSINVNLNKRKYHKLQQPSVL</sequence>
<feature type="compositionally biased region" description="Basic residues" evidence="11">
    <location>
        <begin position="175"/>
        <end position="184"/>
    </location>
</feature>
<evidence type="ECO:0000256" key="4">
    <source>
        <dbReference type="ARBA" id="ARBA00023006"/>
    </source>
</evidence>
<accession>A0A3M7PB94</accession>
<keyword evidence="3" id="KW-0963">Cytoplasm</keyword>
<dbReference type="GO" id="GO:0045893">
    <property type="term" value="P:positive regulation of DNA-templated transcription"/>
    <property type="evidence" value="ECO:0007669"/>
    <property type="project" value="TreeGrafter"/>
</dbReference>
<dbReference type="GO" id="GO:0016604">
    <property type="term" value="C:nuclear body"/>
    <property type="evidence" value="ECO:0007669"/>
    <property type="project" value="UniProtKB-SubCell"/>
</dbReference>
<organism evidence="12 13">
    <name type="scientific">Brachionus plicatilis</name>
    <name type="common">Marine rotifer</name>
    <name type="synonym">Brachionus muelleri</name>
    <dbReference type="NCBI Taxonomy" id="10195"/>
    <lineage>
        <taxon>Eukaryota</taxon>
        <taxon>Metazoa</taxon>
        <taxon>Spiralia</taxon>
        <taxon>Gnathifera</taxon>
        <taxon>Rotifera</taxon>
        <taxon>Eurotatoria</taxon>
        <taxon>Monogononta</taxon>
        <taxon>Pseudotrocha</taxon>
        <taxon>Ploima</taxon>
        <taxon>Brachionidae</taxon>
        <taxon>Brachionus</taxon>
    </lineage>
</organism>
<name>A0A3M7PB94_BRAPC</name>
<comment type="caution">
    <text evidence="12">The sequence shown here is derived from an EMBL/GenBank/DDBJ whole genome shotgun (WGS) entry which is preliminary data.</text>
</comment>
<keyword evidence="8" id="KW-0539">Nucleus</keyword>
<dbReference type="GO" id="GO:0005829">
    <property type="term" value="C:cytosol"/>
    <property type="evidence" value="ECO:0007669"/>
    <property type="project" value="UniProtKB-SubCell"/>
</dbReference>
<feature type="region of interest" description="Disordered" evidence="11">
    <location>
        <begin position="155"/>
        <end position="186"/>
    </location>
</feature>
<evidence type="ECO:0000313" key="13">
    <source>
        <dbReference type="Proteomes" id="UP000276133"/>
    </source>
</evidence>
<evidence type="ECO:0000256" key="6">
    <source>
        <dbReference type="ARBA" id="ARBA00023159"/>
    </source>
</evidence>
<dbReference type="Proteomes" id="UP000276133">
    <property type="component" value="Unassembled WGS sequence"/>
</dbReference>
<keyword evidence="5" id="KW-0805">Transcription regulation</keyword>
<evidence type="ECO:0000313" key="12">
    <source>
        <dbReference type="EMBL" id="RMZ96040.1"/>
    </source>
</evidence>